<dbReference type="Proteomes" id="UP000186308">
    <property type="component" value="Unassembled WGS sequence"/>
</dbReference>
<protein>
    <submittedName>
        <fullName evidence="2">Crotonobetainyl-CoA:carnitine CoA-transferase CaiB</fullName>
    </submittedName>
</protein>
<keyword evidence="3" id="KW-1185">Reference proteome</keyword>
<dbReference type="InterPro" id="IPR050483">
    <property type="entry name" value="CoA-transferase_III_domain"/>
</dbReference>
<dbReference type="GO" id="GO:0008410">
    <property type="term" value="F:CoA-transferase activity"/>
    <property type="evidence" value="ECO:0007669"/>
    <property type="project" value="TreeGrafter"/>
</dbReference>
<reference evidence="2 3" key="1">
    <citation type="submission" date="2017-01" db="EMBL/GenBank/DDBJ databases">
        <authorList>
            <person name="Varghese N."/>
            <person name="Submissions S."/>
        </authorList>
    </citation>
    <scope>NUCLEOTIDE SEQUENCE [LARGE SCALE GENOMIC DNA]</scope>
    <source>
        <strain evidence="2 3">ATCC 35905</strain>
    </source>
</reference>
<dbReference type="RefSeq" id="WP_029310872.1">
    <property type="nucleotide sequence ID" value="NZ_FTNE01000003.1"/>
</dbReference>
<dbReference type="Gene3D" id="3.30.1540.10">
    <property type="entry name" value="formyl-coa transferase, domain 3"/>
    <property type="match status" value="1"/>
</dbReference>
<dbReference type="InterPro" id="IPR023606">
    <property type="entry name" value="CoA-Trfase_III_dom_1_sf"/>
</dbReference>
<comment type="caution">
    <text evidence="2">The sequence shown here is derived from an EMBL/GenBank/DDBJ whole genome shotgun (WGS) entry which is preliminary data.</text>
</comment>
<dbReference type="InterPro" id="IPR003673">
    <property type="entry name" value="CoA-Trfase_fam_III"/>
</dbReference>
<dbReference type="PANTHER" id="PTHR48207:SF4">
    <property type="entry name" value="BLL6097 PROTEIN"/>
    <property type="match status" value="1"/>
</dbReference>
<gene>
    <name evidence="2" type="ORF">SAMN05421828_103149</name>
</gene>
<sequence length="416" mass="44252">MTDTGLHEKRYEPDAPAPLKDIRVLDLSRLVAGNVVTHVLADFGADVIKVENPKGGDDLRNWRVEDIATHWKVYARNKRSLALDYRDAEGLALLLRLAAIADVLVENFIPGKLERMGLGPDVLFAANPRLIVVRISGWGQTGPFAGKPGFGSLVEAMSGFATMNGFPDRPPVLPPLALADMITGLYGATAIMIALRHVEVAGGAGQVIDLSLFESMLSVLGPQAANYALTGTVPARHGSRSGTTAPRNVYCCADGKYVALSASMQVMAERLFRVMGRPDLITDPRFATNTARVANNDILDPIVAAFMAAHTQAEALAVFEQAGVTVGPVCDPADLMDSAFIREREALISLPDADMGRLPMHNIPARLSATPGAMARPAPALGADTTAILRLIDVDPATIETLQARGVLKATAPDQP</sequence>
<evidence type="ECO:0000313" key="2">
    <source>
        <dbReference type="EMBL" id="SIQ30795.1"/>
    </source>
</evidence>
<dbReference type="PANTHER" id="PTHR48207">
    <property type="entry name" value="SUCCINATE--HYDROXYMETHYLGLUTARATE COA-TRANSFERASE"/>
    <property type="match status" value="1"/>
</dbReference>
<dbReference type="SUPFAM" id="SSF89796">
    <property type="entry name" value="CoA-transferase family III (CaiB/BaiF)"/>
    <property type="match status" value="1"/>
</dbReference>
<evidence type="ECO:0000256" key="1">
    <source>
        <dbReference type="ARBA" id="ARBA00022679"/>
    </source>
</evidence>
<proteinExistence type="predicted"/>
<dbReference type="InterPro" id="IPR044855">
    <property type="entry name" value="CoA-Trfase_III_dom3_sf"/>
</dbReference>
<accession>A0A8G2CJS6</accession>
<dbReference type="Gene3D" id="3.40.50.10540">
    <property type="entry name" value="Crotonobetainyl-coa:carnitine coa-transferase, domain 1"/>
    <property type="match status" value="1"/>
</dbReference>
<name>A0A8G2CJS6_ACIRU</name>
<evidence type="ECO:0000313" key="3">
    <source>
        <dbReference type="Proteomes" id="UP000186308"/>
    </source>
</evidence>
<organism evidence="2 3">
    <name type="scientific">Acidiphilium rubrum</name>
    <dbReference type="NCBI Taxonomy" id="526"/>
    <lineage>
        <taxon>Bacteria</taxon>
        <taxon>Pseudomonadati</taxon>
        <taxon>Pseudomonadota</taxon>
        <taxon>Alphaproteobacteria</taxon>
        <taxon>Acetobacterales</taxon>
        <taxon>Acidocellaceae</taxon>
        <taxon>Acidiphilium</taxon>
    </lineage>
</organism>
<dbReference type="EMBL" id="FTNE01000003">
    <property type="protein sequence ID" value="SIQ30795.1"/>
    <property type="molecule type" value="Genomic_DNA"/>
</dbReference>
<dbReference type="Pfam" id="PF02515">
    <property type="entry name" value="CoA_transf_3"/>
    <property type="match status" value="1"/>
</dbReference>
<dbReference type="AlphaFoldDB" id="A0A8G2CJS6"/>
<dbReference type="OrthoDB" id="7457784at2"/>
<keyword evidence="1 2" id="KW-0808">Transferase</keyword>